<keyword evidence="4" id="KW-0227">DNA damage</keyword>
<dbReference type="EC" id="3.4.21.88" evidence="15"/>
<dbReference type="InterPro" id="IPR036388">
    <property type="entry name" value="WH-like_DNA-bd_sf"/>
</dbReference>
<keyword evidence="9" id="KW-0804">Transcription</keyword>
<evidence type="ECO:0000256" key="1">
    <source>
        <dbReference type="ARBA" id="ARBA00007484"/>
    </source>
</evidence>
<protein>
    <submittedName>
        <fullName evidence="15">Repressor LexA</fullName>
        <ecNumber evidence="15">3.4.21.88</ecNumber>
    </submittedName>
</protein>
<feature type="domain" description="LexA repressor DNA-binding" evidence="14">
    <location>
        <begin position="10"/>
        <end position="65"/>
    </location>
</feature>
<comment type="similarity">
    <text evidence="1 12">Belongs to the peptidase S24 family.</text>
</comment>
<dbReference type="SUPFAM" id="SSF46785">
    <property type="entry name" value="Winged helix' DNA-binding domain"/>
    <property type="match status" value="1"/>
</dbReference>
<dbReference type="Gene3D" id="1.10.10.10">
    <property type="entry name" value="Winged helix-like DNA-binding domain superfamily/Winged helix DNA-binding domain"/>
    <property type="match status" value="1"/>
</dbReference>
<sequence length="199" mass="22074">MKKGDKKIEQIYTYLCKYTAENGYPPTVREVAAECGIKSTSGVHYYFEKMKRSGLIGQQQNKKRAVHVEGRSATNFVPVIGNVSAGKGILAQENREGEFPLPQNLFAGEDLYALRVEGDSMCEAGIDDGDYVIVRRQSSVDIGEIAVVLWEDKATVKRVVQTAPYLVLHPENSAMEDIVITAREFPEILGKVIGCVKKF</sequence>
<evidence type="ECO:0000256" key="7">
    <source>
        <dbReference type="ARBA" id="ARBA00023015"/>
    </source>
</evidence>
<comment type="caution">
    <text evidence="15">The sequence shown here is derived from an EMBL/GenBank/DDBJ whole genome shotgun (WGS) entry which is preliminary data.</text>
</comment>
<dbReference type="CDD" id="cd06529">
    <property type="entry name" value="S24_LexA-like"/>
    <property type="match status" value="1"/>
</dbReference>
<dbReference type="InterPro" id="IPR039418">
    <property type="entry name" value="LexA-like"/>
</dbReference>
<evidence type="ECO:0000256" key="12">
    <source>
        <dbReference type="RuleBase" id="RU003991"/>
    </source>
</evidence>
<dbReference type="GO" id="GO:0006260">
    <property type="term" value="P:DNA replication"/>
    <property type="evidence" value="ECO:0007669"/>
    <property type="project" value="UniProtKB-KW"/>
</dbReference>
<dbReference type="Gene3D" id="2.10.109.10">
    <property type="entry name" value="Umud Fragment, subunit A"/>
    <property type="match status" value="1"/>
</dbReference>
<keyword evidence="11" id="KW-0742">SOS response</keyword>
<evidence type="ECO:0000256" key="5">
    <source>
        <dbReference type="ARBA" id="ARBA00022801"/>
    </source>
</evidence>
<keyword evidence="10" id="KW-0234">DNA repair</keyword>
<organism evidence="15 16">
    <name type="scientific">Candidatus Fimimonas merdipullorum</name>
    <dbReference type="NCBI Taxonomy" id="2840822"/>
    <lineage>
        <taxon>Bacteria</taxon>
        <taxon>Pseudomonadati</taxon>
        <taxon>Myxococcota</taxon>
        <taxon>Myxococcia</taxon>
        <taxon>Myxococcales</taxon>
        <taxon>Cystobacterineae</taxon>
        <taxon>Myxococcaceae</taxon>
        <taxon>Myxococcaceae incertae sedis</taxon>
        <taxon>Candidatus Fimimonas</taxon>
    </lineage>
</organism>
<gene>
    <name evidence="15" type="primary">lexA</name>
    <name evidence="15" type="ORF">IAC72_05495</name>
</gene>
<keyword evidence="7" id="KW-0805">Transcription regulation</keyword>
<dbReference type="PANTHER" id="PTHR33516">
    <property type="entry name" value="LEXA REPRESSOR"/>
    <property type="match status" value="1"/>
</dbReference>
<dbReference type="GO" id="GO:0004252">
    <property type="term" value="F:serine-type endopeptidase activity"/>
    <property type="evidence" value="ECO:0007669"/>
    <property type="project" value="UniProtKB-EC"/>
</dbReference>
<evidence type="ECO:0000313" key="16">
    <source>
        <dbReference type="Proteomes" id="UP000886852"/>
    </source>
</evidence>
<dbReference type="InterPro" id="IPR036286">
    <property type="entry name" value="LexA/Signal_pep-like_sf"/>
</dbReference>
<dbReference type="Pfam" id="PF01726">
    <property type="entry name" value="LexA_DNA_bind"/>
    <property type="match status" value="1"/>
</dbReference>
<name>A0A9D1MYP2_9BACT</name>
<keyword evidence="2" id="KW-0678">Repressor</keyword>
<accession>A0A9D1MYP2</accession>
<dbReference type="InterPro" id="IPR036390">
    <property type="entry name" value="WH_DNA-bd_sf"/>
</dbReference>
<dbReference type="SUPFAM" id="SSF51306">
    <property type="entry name" value="LexA/Signal peptidase"/>
    <property type="match status" value="1"/>
</dbReference>
<keyword evidence="8" id="KW-0238">DNA-binding</keyword>
<dbReference type="InterPro" id="IPR006200">
    <property type="entry name" value="LexA"/>
</dbReference>
<dbReference type="GO" id="GO:0003677">
    <property type="term" value="F:DNA binding"/>
    <property type="evidence" value="ECO:0007669"/>
    <property type="project" value="UniProtKB-KW"/>
</dbReference>
<dbReference type="EMBL" id="DVOC01000098">
    <property type="protein sequence ID" value="HIU91443.1"/>
    <property type="molecule type" value="Genomic_DNA"/>
</dbReference>
<dbReference type="InterPro" id="IPR006199">
    <property type="entry name" value="LexA_DNA-bd_dom"/>
</dbReference>
<keyword evidence="5 12" id="KW-0378">Hydrolase</keyword>
<evidence type="ECO:0000256" key="3">
    <source>
        <dbReference type="ARBA" id="ARBA00022705"/>
    </source>
</evidence>
<dbReference type="NCBIfam" id="TIGR00498">
    <property type="entry name" value="lexA"/>
    <property type="match status" value="1"/>
</dbReference>
<evidence type="ECO:0000256" key="11">
    <source>
        <dbReference type="ARBA" id="ARBA00023236"/>
    </source>
</evidence>
<keyword evidence="3" id="KW-0235">DNA replication</keyword>
<dbReference type="PRINTS" id="PR00726">
    <property type="entry name" value="LEXASERPTASE"/>
</dbReference>
<dbReference type="InterPro" id="IPR050077">
    <property type="entry name" value="LexA_repressor"/>
</dbReference>
<dbReference type="InterPro" id="IPR006197">
    <property type="entry name" value="Peptidase_S24_LexA"/>
</dbReference>
<dbReference type="AlphaFoldDB" id="A0A9D1MYP2"/>
<keyword evidence="6 12" id="KW-0068">Autocatalytic cleavage</keyword>
<evidence type="ECO:0000259" key="14">
    <source>
        <dbReference type="Pfam" id="PF01726"/>
    </source>
</evidence>
<dbReference type="Proteomes" id="UP000886852">
    <property type="component" value="Unassembled WGS sequence"/>
</dbReference>
<dbReference type="GO" id="GO:0045892">
    <property type="term" value="P:negative regulation of DNA-templated transcription"/>
    <property type="evidence" value="ECO:0007669"/>
    <property type="project" value="InterPro"/>
</dbReference>
<evidence type="ECO:0000256" key="6">
    <source>
        <dbReference type="ARBA" id="ARBA00022813"/>
    </source>
</evidence>
<evidence type="ECO:0000313" key="15">
    <source>
        <dbReference type="EMBL" id="HIU91443.1"/>
    </source>
</evidence>
<dbReference type="InterPro" id="IPR015927">
    <property type="entry name" value="Peptidase_S24_S26A/B/C"/>
</dbReference>
<evidence type="ECO:0000256" key="4">
    <source>
        <dbReference type="ARBA" id="ARBA00022763"/>
    </source>
</evidence>
<dbReference type="GO" id="GO:0009432">
    <property type="term" value="P:SOS response"/>
    <property type="evidence" value="ECO:0007669"/>
    <property type="project" value="UniProtKB-KW"/>
</dbReference>
<reference evidence="15" key="2">
    <citation type="journal article" date="2021" name="PeerJ">
        <title>Extensive microbial diversity within the chicken gut microbiome revealed by metagenomics and culture.</title>
        <authorList>
            <person name="Gilroy R."/>
            <person name="Ravi A."/>
            <person name="Getino M."/>
            <person name="Pursley I."/>
            <person name="Horton D.L."/>
            <person name="Alikhan N.F."/>
            <person name="Baker D."/>
            <person name="Gharbi K."/>
            <person name="Hall N."/>
            <person name="Watson M."/>
            <person name="Adriaenssens E.M."/>
            <person name="Foster-Nyarko E."/>
            <person name="Jarju S."/>
            <person name="Secka A."/>
            <person name="Antonio M."/>
            <person name="Oren A."/>
            <person name="Chaudhuri R.R."/>
            <person name="La Ragione R."/>
            <person name="Hildebrand F."/>
            <person name="Pallen M.J."/>
        </authorList>
    </citation>
    <scope>NUCLEOTIDE SEQUENCE</scope>
    <source>
        <strain evidence="15">ChiHjej12B11-7776</strain>
    </source>
</reference>
<evidence type="ECO:0000256" key="10">
    <source>
        <dbReference type="ARBA" id="ARBA00023204"/>
    </source>
</evidence>
<dbReference type="GO" id="GO:0006281">
    <property type="term" value="P:DNA repair"/>
    <property type="evidence" value="ECO:0007669"/>
    <property type="project" value="UniProtKB-KW"/>
</dbReference>
<evidence type="ECO:0000256" key="2">
    <source>
        <dbReference type="ARBA" id="ARBA00022491"/>
    </source>
</evidence>
<reference evidence="15" key="1">
    <citation type="submission" date="2020-10" db="EMBL/GenBank/DDBJ databases">
        <authorList>
            <person name="Gilroy R."/>
        </authorList>
    </citation>
    <scope>NUCLEOTIDE SEQUENCE</scope>
    <source>
        <strain evidence="15">ChiHjej12B11-7776</strain>
    </source>
</reference>
<proteinExistence type="inferred from homology"/>
<evidence type="ECO:0000259" key="13">
    <source>
        <dbReference type="Pfam" id="PF00717"/>
    </source>
</evidence>
<feature type="domain" description="Peptidase S24/S26A/S26B/S26C" evidence="13">
    <location>
        <begin position="78"/>
        <end position="193"/>
    </location>
</feature>
<dbReference type="GO" id="GO:0006508">
    <property type="term" value="P:proteolysis"/>
    <property type="evidence" value="ECO:0007669"/>
    <property type="project" value="InterPro"/>
</dbReference>
<evidence type="ECO:0000256" key="9">
    <source>
        <dbReference type="ARBA" id="ARBA00023163"/>
    </source>
</evidence>
<dbReference type="PANTHER" id="PTHR33516:SF2">
    <property type="entry name" value="LEXA REPRESSOR-RELATED"/>
    <property type="match status" value="1"/>
</dbReference>
<evidence type="ECO:0000256" key="8">
    <source>
        <dbReference type="ARBA" id="ARBA00023125"/>
    </source>
</evidence>
<dbReference type="Pfam" id="PF00717">
    <property type="entry name" value="Peptidase_S24"/>
    <property type="match status" value="1"/>
</dbReference>